<feature type="region of interest" description="Disordered" evidence="10">
    <location>
        <begin position="1"/>
        <end position="47"/>
    </location>
</feature>
<gene>
    <name evidence="14" type="ORF">BJ322DRAFT_1112881</name>
</gene>
<evidence type="ECO:0000313" key="14">
    <source>
        <dbReference type="EMBL" id="KAF9780213.1"/>
    </source>
</evidence>
<keyword evidence="5" id="KW-0378">Hydrolase</keyword>
<feature type="domain" description="Helicase ATP-binding" evidence="12">
    <location>
        <begin position="329"/>
        <end position="501"/>
    </location>
</feature>
<reference evidence="14" key="2">
    <citation type="submission" date="2020-11" db="EMBL/GenBank/DDBJ databases">
        <authorList>
            <consortium name="DOE Joint Genome Institute"/>
            <person name="Kuo A."/>
            <person name="Miyauchi S."/>
            <person name="Kiss E."/>
            <person name="Drula E."/>
            <person name="Kohler A."/>
            <person name="Sanchez-Garcia M."/>
            <person name="Andreopoulos B."/>
            <person name="Barry K.W."/>
            <person name="Bonito G."/>
            <person name="Buee M."/>
            <person name="Carver A."/>
            <person name="Chen C."/>
            <person name="Cichocki N."/>
            <person name="Clum A."/>
            <person name="Culley D."/>
            <person name="Crous P.W."/>
            <person name="Fauchery L."/>
            <person name="Girlanda M."/>
            <person name="Hayes R."/>
            <person name="Keri Z."/>
            <person name="Labutti K."/>
            <person name="Lipzen A."/>
            <person name="Lombard V."/>
            <person name="Magnuson J."/>
            <person name="Maillard F."/>
            <person name="Morin E."/>
            <person name="Murat C."/>
            <person name="Nolan M."/>
            <person name="Ohm R."/>
            <person name="Pangilinan J."/>
            <person name="Pereira M."/>
            <person name="Perotto S."/>
            <person name="Peter M."/>
            <person name="Riley R."/>
            <person name="Sitrit Y."/>
            <person name="Stielow B."/>
            <person name="Szollosi G."/>
            <person name="Zifcakova L."/>
            <person name="Stursova M."/>
            <person name="Spatafora J.W."/>
            <person name="Tedersoo L."/>
            <person name="Vaario L.-M."/>
            <person name="Yamada A."/>
            <person name="Yan M."/>
            <person name="Wang P."/>
            <person name="Xu J."/>
            <person name="Bruns T."/>
            <person name="Baldrian P."/>
            <person name="Vilgalys R."/>
            <person name="Henrissat B."/>
            <person name="Grigoriev I.V."/>
            <person name="Hibbett D."/>
            <person name="Nagy L.G."/>
            <person name="Martin F.M."/>
        </authorList>
    </citation>
    <scope>NUCLEOTIDE SEQUENCE</scope>
    <source>
        <strain evidence="14">UH-Tt-Lm1</strain>
    </source>
</reference>
<dbReference type="Gene3D" id="3.40.50.10810">
    <property type="entry name" value="Tandem AAA-ATPase domain"/>
    <property type="match status" value="1"/>
</dbReference>
<dbReference type="SMART" id="SM00490">
    <property type="entry name" value="HELICc"/>
    <property type="match status" value="1"/>
</dbReference>
<keyword evidence="2" id="KW-0479">Metal-binding</keyword>
<dbReference type="InterPro" id="IPR038718">
    <property type="entry name" value="SNF2-like_sf"/>
</dbReference>
<evidence type="ECO:0000256" key="10">
    <source>
        <dbReference type="SAM" id="MobiDB-lite"/>
    </source>
</evidence>
<dbReference type="GO" id="GO:0008094">
    <property type="term" value="F:ATP-dependent activity, acting on DNA"/>
    <property type="evidence" value="ECO:0007669"/>
    <property type="project" value="TreeGrafter"/>
</dbReference>
<evidence type="ECO:0000256" key="5">
    <source>
        <dbReference type="ARBA" id="ARBA00022801"/>
    </source>
</evidence>
<dbReference type="Pfam" id="PF00176">
    <property type="entry name" value="SNF2-rel_dom"/>
    <property type="match status" value="1"/>
</dbReference>
<sequence>MPTSPSSEMDVDDPPKSLLSAAASSKKRVLESDSDESLNVKHAKRRGVAKEVYVQVPRSKLLDREKATTSVKGKKRTVAGPLPSPDLDEEEIVADSELEFEDLENIVQNEASGDSSDDFIPEESSQSDVSQDDVPLSVTTPNTFTQPSSSKAGPSSKTLKGRRSTAKTKYETELSGSSDMEDSFATSKKAPRKNKAAPAKGKGRRGVPRRRRGRYPESDESDQESNDSGGLLESSDEDAKPPPRGLQPLETLALIKAAERRMRKKLGRKLTLSEKSTVQLHLFHPELKSCWGDLKKTVAIVTPMQAEQPKNLRATLLPFQQESLYWMKKQESGPWNGGILADEMGMGKTIQMISLLVSNQERPNLVIAPTVALIQWKREIESHAEGLKVLVWHGGNRNTNAKEIAKYDVVLSTYSVLESCYRKQQYGFKRKGQIVKEASPLHQIRWKRAILDEAHNIKERSTGTAKAAFELKSNYRWCLSGTPLQNRVGELYSLVRFLGGDPFSYYFCRSCDCKSLHWKFSDKRQCDDCGHSPMKHVCLWNHEILGPIQKNGMGGPGDLAFKKLKVLLDRMMLRRTKIQRADDLGLPPRTVVVRRDYFSPEEKELYLSLFSDAKRQFSTFVDSGTVLNNYSNIFSLLTRMRQMACHPDLVLKSKTNANAFNAEDIGEATICRICSDVAEDAIQSKCRHVFDRECIKQYIEAGIEQEPTCPVCHVPLTIDLEAPALELEENAKPRQGIIGRIDLDQWRSSSKIEALMEELNNLRKKDATTKSLVFSQFVNFLDLIAFRLQSAGFQICRLEGTMSPQARDATIQHFMNSVHVTVFLISLKAGGVALNLTEASNVFLMDSWWNPAVEYQAMDRIHRLGQHRPVKAIKIVIEDSIESRIIQLQEKKMAMVDATLSTDNQAMGRLTPADVSSLLGSRNLCKN</sequence>
<dbReference type="InterPro" id="IPR027417">
    <property type="entry name" value="P-loop_NTPase"/>
</dbReference>
<dbReference type="GO" id="GO:0004386">
    <property type="term" value="F:helicase activity"/>
    <property type="evidence" value="ECO:0007669"/>
    <property type="project" value="UniProtKB-KW"/>
</dbReference>
<dbReference type="CDD" id="cd18793">
    <property type="entry name" value="SF2_C_SNF"/>
    <property type="match status" value="1"/>
</dbReference>
<keyword evidence="6" id="KW-0347">Helicase</keyword>
<dbReference type="GO" id="GO:0005634">
    <property type="term" value="C:nucleus"/>
    <property type="evidence" value="ECO:0007669"/>
    <property type="project" value="TreeGrafter"/>
</dbReference>
<evidence type="ECO:0000256" key="6">
    <source>
        <dbReference type="ARBA" id="ARBA00022806"/>
    </source>
</evidence>
<comment type="caution">
    <text evidence="14">The sequence shown here is derived from an EMBL/GenBank/DDBJ whole genome shotgun (WGS) entry which is preliminary data.</text>
</comment>
<dbReference type="PANTHER" id="PTHR45626:SF12">
    <property type="entry name" value="DNA REPAIR PROTEIN RAD16"/>
    <property type="match status" value="1"/>
</dbReference>
<evidence type="ECO:0000259" key="12">
    <source>
        <dbReference type="PROSITE" id="PS51192"/>
    </source>
</evidence>
<dbReference type="SMART" id="SM00487">
    <property type="entry name" value="DEXDc"/>
    <property type="match status" value="1"/>
</dbReference>
<dbReference type="SUPFAM" id="SSF52540">
    <property type="entry name" value="P-loop containing nucleoside triphosphate hydrolases"/>
    <property type="match status" value="2"/>
</dbReference>
<keyword evidence="8" id="KW-0067">ATP-binding</keyword>
<keyword evidence="7" id="KW-0862">Zinc</keyword>
<dbReference type="Gene3D" id="3.40.50.300">
    <property type="entry name" value="P-loop containing nucleotide triphosphate hydrolases"/>
    <property type="match status" value="1"/>
</dbReference>
<feature type="domain" description="Helicase C-terminal" evidence="13">
    <location>
        <begin position="751"/>
        <end position="908"/>
    </location>
</feature>
<dbReference type="GO" id="GO:0005524">
    <property type="term" value="F:ATP binding"/>
    <property type="evidence" value="ECO:0007669"/>
    <property type="project" value="UniProtKB-KW"/>
</dbReference>
<dbReference type="GO" id="GO:0006289">
    <property type="term" value="P:nucleotide-excision repair"/>
    <property type="evidence" value="ECO:0007669"/>
    <property type="project" value="TreeGrafter"/>
</dbReference>
<evidence type="ECO:0000256" key="2">
    <source>
        <dbReference type="ARBA" id="ARBA00022723"/>
    </source>
</evidence>
<evidence type="ECO:0000256" key="9">
    <source>
        <dbReference type="PROSITE-ProRule" id="PRU00175"/>
    </source>
</evidence>
<organism evidence="14 15">
    <name type="scientific">Thelephora terrestris</name>
    <dbReference type="NCBI Taxonomy" id="56493"/>
    <lineage>
        <taxon>Eukaryota</taxon>
        <taxon>Fungi</taxon>
        <taxon>Dikarya</taxon>
        <taxon>Basidiomycota</taxon>
        <taxon>Agaricomycotina</taxon>
        <taxon>Agaricomycetes</taxon>
        <taxon>Thelephorales</taxon>
        <taxon>Thelephoraceae</taxon>
        <taxon>Thelephora</taxon>
    </lineage>
</organism>
<accession>A0A9P6H6E8</accession>
<dbReference type="PROSITE" id="PS50089">
    <property type="entry name" value="ZF_RING_2"/>
    <property type="match status" value="1"/>
</dbReference>
<evidence type="ECO:0000256" key="7">
    <source>
        <dbReference type="ARBA" id="ARBA00022833"/>
    </source>
</evidence>
<proteinExistence type="inferred from homology"/>
<evidence type="ECO:0000256" key="4">
    <source>
        <dbReference type="ARBA" id="ARBA00022771"/>
    </source>
</evidence>
<dbReference type="PROSITE" id="PS51194">
    <property type="entry name" value="HELICASE_CTER"/>
    <property type="match status" value="1"/>
</dbReference>
<protein>
    <submittedName>
        <fullName evidence="14">SNF2 family N-terminal domain-containing protein</fullName>
    </submittedName>
</protein>
<feature type="region of interest" description="Disordered" evidence="10">
    <location>
        <begin position="60"/>
        <end position="89"/>
    </location>
</feature>
<dbReference type="EMBL" id="WIUZ02000017">
    <property type="protein sequence ID" value="KAF9780213.1"/>
    <property type="molecule type" value="Genomic_DNA"/>
</dbReference>
<dbReference type="Gene3D" id="3.30.40.10">
    <property type="entry name" value="Zinc/RING finger domain, C3HC4 (zinc finger)"/>
    <property type="match status" value="1"/>
</dbReference>
<dbReference type="Pfam" id="PF00271">
    <property type="entry name" value="Helicase_C"/>
    <property type="match status" value="1"/>
</dbReference>
<dbReference type="InterPro" id="IPR001841">
    <property type="entry name" value="Znf_RING"/>
</dbReference>
<keyword evidence="3" id="KW-0547">Nucleotide-binding</keyword>
<evidence type="ECO:0000313" key="15">
    <source>
        <dbReference type="Proteomes" id="UP000736335"/>
    </source>
</evidence>
<name>A0A9P6H6E8_9AGAM</name>
<feature type="compositionally biased region" description="Basic residues" evidence="10">
    <location>
        <begin position="189"/>
        <end position="213"/>
    </location>
</feature>
<comment type="similarity">
    <text evidence="1">Belongs to the SNF2/RAD54 helicase family.</text>
</comment>
<dbReference type="AlphaFoldDB" id="A0A9P6H6E8"/>
<evidence type="ECO:0000256" key="3">
    <source>
        <dbReference type="ARBA" id="ARBA00022741"/>
    </source>
</evidence>
<keyword evidence="15" id="KW-1185">Reference proteome</keyword>
<dbReference type="PROSITE" id="PS51192">
    <property type="entry name" value="HELICASE_ATP_BIND_1"/>
    <property type="match status" value="1"/>
</dbReference>
<feature type="region of interest" description="Disordered" evidence="10">
    <location>
        <begin position="103"/>
        <end position="249"/>
    </location>
</feature>
<evidence type="ECO:0000256" key="1">
    <source>
        <dbReference type="ARBA" id="ARBA00007025"/>
    </source>
</evidence>
<dbReference type="InterPro" id="IPR001650">
    <property type="entry name" value="Helicase_C-like"/>
</dbReference>
<dbReference type="GO" id="GO:0016787">
    <property type="term" value="F:hydrolase activity"/>
    <property type="evidence" value="ECO:0007669"/>
    <property type="project" value="UniProtKB-KW"/>
</dbReference>
<dbReference type="SMART" id="SM00184">
    <property type="entry name" value="RING"/>
    <property type="match status" value="1"/>
</dbReference>
<evidence type="ECO:0000259" key="13">
    <source>
        <dbReference type="PROSITE" id="PS51194"/>
    </source>
</evidence>
<dbReference type="Pfam" id="PF00097">
    <property type="entry name" value="zf-C3HC4"/>
    <property type="match status" value="1"/>
</dbReference>
<evidence type="ECO:0000256" key="8">
    <source>
        <dbReference type="ARBA" id="ARBA00022840"/>
    </source>
</evidence>
<reference evidence="14" key="1">
    <citation type="journal article" date="2020" name="Nat. Commun.">
        <title>Large-scale genome sequencing of mycorrhizal fungi provides insights into the early evolution of symbiotic traits.</title>
        <authorList>
            <person name="Miyauchi S."/>
            <person name="Kiss E."/>
            <person name="Kuo A."/>
            <person name="Drula E."/>
            <person name="Kohler A."/>
            <person name="Sanchez-Garcia M."/>
            <person name="Morin E."/>
            <person name="Andreopoulos B."/>
            <person name="Barry K.W."/>
            <person name="Bonito G."/>
            <person name="Buee M."/>
            <person name="Carver A."/>
            <person name="Chen C."/>
            <person name="Cichocki N."/>
            <person name="Clum A."/>
            <person name="Culley D."/>
            <person name="Crous P.W."/>
            <person name="Fauchery L."/>
            <person name="Girlanda M."/>
            <person name="Hayes R.D."/>
            <person name="Keri Z."/>
            <person name="LaButti K."/>
            <person name="Lipzen A."/>
            <person name="Lombard V."/>
            <person name="Magnuson J."/>
            <person name="Maillard F."/>
            <person name="Murat C."/>
            <person name="Nolan M."/>
            <person name="Ohm R.A."/>
            <person name="Pangilinan J."/>
            <person name="Pereira M.F."/>
            <person name="Perotto S."/>
            <person name="Peter M."/>
            <person name="Pfister S."/>
            <person name="Riley R."/>
            <person name="Sitrit Y."/>
            <person name="Stielow J.B."/>
            <person name="Szollosi G."/>
            <person name="Zifcakova L."/>
            <person name="Stursova M."/>
            <person name="Spatafora J.W."/>
            <person name="Tedersoo L."/>
            <person name="Vaario L.M."/>
            <person name="Yamada A."/>
            <person name="Yan M."/>
            <person name="Wang P."/>
            <person name="Xu J."/>
            <person name="Bruns T."/>
            <person name="Baldrian P."/>
            <person name="Vilgalys R."/>
            <person name="Dunand C."/>
            <person name="Henrissat B."/>
            <person name="Grigoriev I.V."/>
            <person name="Hibbett D."/>
            <person name="Nagy L.G."/>
            <person name="Martin F.M."/>
        </authorList>
    </citation>
    <scope>NUCLEOTIDE SEQUENCE</scope>
    <source>
        <strain evidence="14">UH-Tt-Lm1</strain>
    </source>
</reference>
<dbReference type="InterPro" id="IPR050628">
    <property type="entry name" value="SNF2_RAD54_helicase_TF"/>
</dbReference>
<dbReference type="InterPro" id="IPR014001">
    <property type="entry name" value="Helicase_ATP-bd"/>
</dbReference>
<dbReference type="InterPro" id="IPR013083">
    <property type="entry name" value="Znf_RING/FYVE/PHD"/>
</dbReference>
<dbReference type="SUPFAM" id="SSF57850">
    <property type="entry name" value="RING/U-box"/>
    <property type="match status" value="1"/>
</dbReference>
<dbReference type="OrthoDB" id="448448at2759"/>
<dbReference type="InterPro" id="IPR000330">
    <property type="entry name" value="SNF2_N"/>
</dbReference>
<evidence type="ECO:0000259" key="11">
    <source>
        <dbReference type="PROSITE" id="PS50089"/>
    </source>
</evidence>
<dbReference type="CDD" id="cd18008">
    <property type="entry name" value="DEXDc_SHPRH-like"/>
    <property type="match status" value="1"/>
</dbReference>
<keyword evidence="4 9" id="KW-0863">Zinc-finger</keyword>
<dbReference type="InterPro" id="IPR049730">
    <property type="entry name" value="SNF2/RAD54-like_C"/>
</dbReference>
<feature type="compositionally biased region" description="Polar residues" evidence="10">
    <location>
        <begin position="137"/>
        <end position="158"/>
    </location>
</feature>
<dbReference type="PANTHER" id="PTHR45626">
    <property type="entry name" value="TRANSCRIPTION TERMINATION FACTOR 2-RELATED"/>
    <property type="match status" value="1"/>
</dbReference>
<dbReference type="GO" id="GO:0008270">
    <property type="term" value="F:zinc ion binding"/>
    <property type="evidence" value="ECO:0007669"/>
    <property type="project" value="UniProtKB-KW"/>
</dbReference>
<feature type="domain" description="RING-type" evidence="11">
    <location>
        <begin position="671"/>
        <end position="713"/>
    </location>
</feature>
<feature type="compositionally biased region" description="Low complexity" evidence="10">
    <location>
        <begin position="124"/>
        <end position="134"/>
    </location>
</feature>
<dbReference type="InterPro" id="IPR018957">
    <property type="entry name" value="Znf_C3HC4_RING-type"/>
</dbReference>
<dbReference type="Proteomes" id="UP000736335">
    <property type="component" value="Unassembled WGS sequence"/>
</dbReference>